<organism evidence="1 2">
    <name type="scientific">Sulfurovum zhangzhouensis</name>
    <dbReference type="NCBI Taxonomy" id="3019067"/>
    <lineage>
        <taxon>Bacteria</taxon>
        <taxon>Pseudomonadati</taxon>
        <taxon>Campylobacterota</taxon>
        <taxon>Epsilonproteobacteria</taxon>
        <taxon>Campylobacterales</taxon>
        <taxon>Sulfurovaceae</taxon>
        <taxon>Sulfurovum</taxon>
    </lineage>
</organism>
<dbReference type="Proteomes" id="UP001169069">
    <property type="component" value="Unassembled WGS sequence"/>
</dbReference>
<accession>A0ABT7QXN0</accession>
<dbReference type="EMBL" id="JAQIBD010000001">
    <property type="protein sequence ID" value="MDM5271531.1"/>
    <property type="molecule type" value="Genomic_DNA"/>
</dbReference>
<evidence type="ECO:0000313" key="1">
    <source>
        <dbReference type="EMBL" id="MDM5271531.1"/>
    </source>
</evidence>
<sequence>MESVFMINKFEDGWDLEELASNIDAQEEYCIEALEIPDDKIYGTEMIGNGLLEVVLTDIQKSELSEDWYINLTRVSA</sequence>
<gene>
    <name evidence="1" type="ORF">PGH07_05040</name>
</gene>
<evidence type="ECO:0000313" key="2">
    <source>
        <dbReference type="Proteomes" id="UP001169069"/>
    </source>
</evidence>
<dbReference type="RefSeq" id="WP_289413037.1">
    <property type="nucleotide sequence ID" value="NZ_JAQIBD010000001.1"/>
</dbReference>
<name>A0ABT7QXN0_9BACT</name>
<protein>
    <submittedName>
        <fullName evidence="1">Uncharacterized protein</fullName>
    </submittedName>
</protein>
<reference evidence="1" key="1">
    <citation type="submission" date="2023-01" db="EMBL/GenBank/DDBJ databases">
        <title>Sulfurovum sp. zt1-1 genome assembly.</title>
        <authorList>
            <person name="Wang J."/>
        </authorList>
    </citation>
    <scope>NUCLEOTIDE SEQUENCE</scope>
    <source>
        <strain evidence="1">Zt1-1</strain>
    </source>
</reference>
<proteinExistence type="predicted"/>
<comment type="caution">
    <text evidence="1">The sequence shown here is derived from an EMBL/GenBank/DDBJ whole genome shotgun (WGS) entry which is preliminary data.</text>
</comment>
<keyword evidence="2" id="KW-1185">Reference proteome</keyword>